<dbReference type="OrthoDB" id="5342089at2"/>
<reference evidence="6 7" key="1">
    <citation type="submission" date="2014-05" db="EMBL/GenBank/DDBJ databases">
        <title>Draft genome sequence of Amycolatopsis rifamycinica DSM 46095.</title>
        <authorList>
            <person name="Lal R."/>
            <person name="Saxena A."/>
            <person name="Kumari R."/>
            <person name="Mukherjee U."/>
            <person name="Singh P."/>
            <person name="Sangwan N."/>
            <person name="Mahato N.K."/>
        </authorList>
    </citation>
    <scope>NUCLEOTIDE SEQUENCE [LARGE SCALE GENOMIC DNA]</scope>
    <source>
        <strain evidence="6 7">DSM 46095</strain>
    </source>
</reference>
<dbReference type="SUPFAM" id="SSF53383">
    <property type="entry name" value="PLP-dependent transferases"/>
    <property type="match status" value="1"/>
</dbReference>
<evidence type="ECO:0000313" key="6">
    <source>
        <dbReference type="EMBL" id="KDN16719.1"/>
    </source>
</evidence>
<keyword evidence="6" id="KW-0032">Aminotransferase</keyword>
<dbReference type="GO" id="GO:0030170">
    <property type="term" value="F:pyridoxal phosphate binding"/>
    <property type="evidence" value="ECO:0007669"/>
    <property type="project" value="TreeGrafter"/>
</dbReference>
<proteinExistence type="inferred from homology"/>
<dbReference type="EMBL" id="JMQI01000079">
    <property type="protein sequence ID" value="KDN16719.1"/>
    <property type="molecule type" value="Genomic_DNA"/>
</dbReference>
<sequence length="368" mass="39307">MIPITVVDVRDAEDLVVEVLRSGAIAQGPMVKRFEDAFAAVSGTKHAIAVNNGTTALVAALQVLDLKPGDEVITSPFTFVATLNAILEAGATVRFADIRRDDFAIDPETTAAAVTDRTKVLMPVHLYGQTADMGKLAPLAAERGLQVIEDSAQAVGASFEGKPAGSFGIGCFSLYATKNITTAEGGVITTDDDALADKLRVLRNQGMRARYQYEVAGHNYRMTDLHAAVGIPQLAKLDQLTAARQANAKRLSEGLAGTPGLDVPQVLPGREHVWHQYTVLVGPHAFLSRDELAAALTERGIGNGIYYPKIVFDYDCYAGHDLIPGARVEDFPVAKSVAEQALSLPVHPHLTESDLDTIIETVREVLGA</sequence>
<dbReference type="RefSeq" id="WP_043788644.1">
    <property type="nucleotide sequence ID" value="NZ_JMQI01000079.1"/>
</dbReference>
<gene>
    <name evidence="6" type="ORF">DV20_40095</name>
</gene>
<organism evidence="6 7">
    <name type="scientific">Amycolatopsis rifamycinica</name>
    <dbReference type="NCBI Taxonomy" id="287986"/>
    <lineage>
        <taxon>Bacteria</taxon>
        <taxon>Bacillati</taxon>
        <taxon>Actinomycetota</taxon>
        <taxon>Actinomycetes</taxon>
        <taxon>Pseudonocardiales</taxon>
        <taxon>Pseudonocardiaceae</taxon>
        <taxon>Amycolatopsis</taxon>
    </lineage>
</organism>
<keyword evidence="7" id="KW-1185">Reference proteome</keyword>
<dbReference type="InterPro" id="IPR015424">
    <property type="entry name" value="PyrdxlP-dep_Trfase"/>
</dbReference>
<dbReference type="Proteomes" id="UP000027345">
    <property type="component" value="Unassembled WGS sequence"/>
</dbReference>
<comment type="similarity">
    <text evidence="5">Belongs to the DegT/DnrJ/EryC1 family.</text>
</comment>
<dbReference type="PANTHER" id="PTHR30244:SF34">
    <property type="entry name" value="DTDP-4-AMINO-4,6-DIDEOXYGALACTOSE TRANSAMINASE"/>
    <property type="match status" value="1"/>
</dbReference>
<feature type="modified residue" description="N6-(pyridoxal phosphate)lysine" evidence="4">
    <location>
        <position position="178"/>
    </location>
</feature>
<keyword evidence="2" id="KW-0045">Antibiotic biosynthesis</keyword>
<evidence type="ECO:0000256" key="2">
    <source>
        <dbReference type="ARBA" id="ARBA00023194"/>
    </source>
</evidence>
<dbReference type="GO" id="GO:0017000">
    <property type="term" value="P:antibiotic biosynthetic process"/>
    <property type="evidence" value="ECO:0007669"/>
    <property type="project" value="UniProtKB-KW"/>
</dbReference>
<keyword evidence="6" id="KW-0808">Transferase</keyword>
<name>A0A066TXV6_9PSEU</name>
<dbReference type="STRING" id="287986.DV20_40095"/>
<dbReference type="InterPro" id="IPR015422">
    <property type="entry name" value="PyrdxlP-dep_Trfase_small"/>
</dbReference>
<dbReference type="GO" id="GO:0000271">
    <property type="term" value="P:polysaccharide biosynthetic process"/>
    <property type="evidence" value="ECO:0007669"/>
    <property type="project" value="TreeGrafter"/>
</dbReference>
<evidence type="ECO:0000256" key="4">
    <source>
        <dbReference type="PIRSR" id="PIRSR000390-2"/>
    </source>
</evidence>
<dbReference type="InterPro" id="IPR000653">
    <property type="entry name" value="DegT/StrS_aminotransferase"/>
</dbReference>
<dbReference type="PIRSF" id="PIRSF000390">
    <property type="entry name" value="PLP_StrS"/>
    <property type="match status" value="1"/>
</dbReference>
<dbReference type="PANTHER" id="PTHR30244">
    <property type="entry name" value="TRANSAMINASE"/>
    <property type="match status" value="1"/>
</dbReference>
<dbReference type="Gene3D" id="3.90.1150.10">
    <property type="entry name" value="Aspartate Aminotransferase, domain 1"/>
    <property type="match status" value="1"/>
</dbReference>
<evidence type="ECO:0000313" key="7">
    <source>
        <dbReference type="Proteomes" id="UP000027345"/>
    </source>
</evidence>
<dbReference type="GO" id="GO:0008483">
    <property type="term" value="F:transaminase activity"/>
    <property type="evidence" value="ECO:0007669"/>
    <property type="project" value="UniProtKB-KW"/>
</dbReference>
<keyword evidence="4 5" id="KW-0663">Pyridoxal phosphate</keyword>
<protein>
    <submittedName>
        <fullName evidence="6">Aminotransferase</fullName>
    </submittedName>
</protein>
<dbReference type="InterPro" id="IPR015421">
    <property type="entry name" value="PyrdxlP-dep_Trfase_major"/>
</dbReference>
<dbReference type="Pfam" id="PF01041">
    <property type="entry name" value="DegT_DnrJ_EryC1"/>
    <property type="match status" value="1"/>
</dbReference>
<dbReference type="AlphaFoldDB" id="A0A066TXV6"/>
<accession>A0A066TXV6</accession>
<evidence type="ECO:0000256" key="1">
    <source>
        <dbReference type="ARBA" id="ARBA00001933"/>
    </source>
</evidence>
<dbReference type="eggNOG" id="COG0399">
    <property type="taxonomic scope" value="Bacteria"/>
</dbReference>
<comment type="cofactor">
    <cofactor evidence="1">
        <name>pyridoxal 5'-phosphate</name>
        <dbReference type="ChEBI" id="CHEBI:597326"/>
    </cofactor>
</comment>
<dbReference type="Gene3D" id="3.40.640.10">
    <property type="entry name" value="Type I PLP-dependent aspartate aminotransferase-like (Major domain)"/>
    <property type="match status" value="1"/>
</dbReference>
<comment type="caution">
    <text evidence="6">The sequence shown here is derived from an EMBL/GenBank/DDBJ whole genome shotgun (WGS) entry which is preliminary data.</text>
</comment>
<evidence type="ECO:0000256" key="3">
    <source>
        <dbReference type="PIRSR" id="PIRSR000390-1"/>
    </source>
</evidence>
<evidence type="ECO:0000256" key="5">
    <source>
        <dbReference type="RuleBase" id="RU004508"/>
    </source>
</evidence>
<feature type="active site" description="Proton acceptor" evidence="3">
    <location>
        <position position="178"/>
    </location>
</feature>
<dbReference type="CDD" id="cd00616">
    <property type="entry name" value="AHBA_syn"/>
    <property type="match status" value="1"/>
</dbReference>